<gene>
    <name evidence="12" type="primary">LOC103720784</name>
</gene>
<evidence type="ECO:0000256" key="8">
    <source>
        <dbReference type="PROSITE-ProRule" id="PRU00108"/>
    </source>
</evidence>
<feature type="region of interest" description="Disordered" evidence="9">
    <location>
        <begin position="446"/>
        <end position="496"/>
    </location>
</feature>
<protein>
    <submittedName>
        <fullName evidence="12">BEL1-like homeodomain protein 4</fullName>
    </submittedName>
</protein>
<dbReference type="InterPro" id="IPR050224">
    <property type="entry name" value="TALE_homeobox"/>
</dbReference>
<keyword evidence="7 8" id="KW-0539">Nucleus</keyword>
<dbReference type="InterPro" id="IPR009057">
    <property type="entry name" value="Homeodomain-like_sf"/>
</dbReference>
<dbReference type="OrthoDB" id="10056939at2759"/>
<dbReference type="Pfam" id="PF05920">
    <property type="entry name" value="Homeobox_KN"/>
    <property type="match status" value="1"/>
</dbReference>
<keyword evidence="4 8" id="KW-0238">DNA-binding</keyword>
<dbReference type="KEGG" id="pda:103720784"/>
<dbReference type="Proteomes" id="UP000228380">
    <property type="component" value="Chromosome 16"/>
</dbReference>
<evidence type="ECO:0000256" key="9">
    <source>
        <dbReference type="SAM" id="MobiDB-lite"/>
    </source>
</evidence>
<evidence type="ECO:0000313" key="11">
    <source>
        <dbReference type="Proteomes" id="UP000228380"/>
    </source>
</evidence>
<dbReference type="SUPFAM" id="SSF46689">
    <property type="entry name" value="Homeodomain-like"/>
    <property type="match status" value="1"/>
</dbReference>
<evidence type="ECO:0000256" key="1">
    <source>
        <dbReference type="ARBA" id="ARBA00004123"/>
    </source>
</evidence>
<feature type="DNA-binding region" description="Homeobox" evidence="8">
    <location>
        <begin position="376"/>
        <end position="438"/>
    </location>
</feature>
<dbReference type="CDD" id="cd00086">
    <property type="entry name" value="homeodomain"/>
    <property type="match status" value="1"/>
</dbReference>
<keyword evidence="6" id="KW-0804">Transcription</keyword>
<reference evidence="12" key="2">
    <citation type="submission" date="2025-08" db="UniProtKB">
        <authorList>
            <consortium name="RefSeq"/>
        </authorList>
    </citation>
    <scope>IDENTIFICATION</scope>
    <source>
        <tissue evidence="12">Young leaves</tissue>
    </source>
</reference>
<dbReference type="InterPro" id="IPR001356">
    <property type="entry name" value="HD"/>
</dbReference>
<keyword evidence="11" id="KW-1185">Reference proteome</keyword>
<dbReference type="RefSeq" id="XP_008808897.1">
    <property type="nucleotide sequence ID" value="XM_008810675.4"/>
</dbReference>
<dbReference type="PROSITE" id="PS50071">
    <property type="entry name" value="HOMEOBOX_2"/>
    <property type="match status" value="1"/>
</dbReference>
<dbReference type="InterPro" id="IPR008422">
    <property type="entry name" value="KN_HD"/>
</dbReference>
<comment type="subcellular location">
    <subcellularLocation>
        <location evidence="1 8">Nucleus</location>
    </subcellularLocation>
</comment>
<reference evidence="11" key="1">
    <citation type="journal article" date="2019" name="Nat. Commun.">
        <title>Genome-wide association mapping of date palm fruit traits.</title>
        <authorList>
            <person name="Hazzouri K.M."/>
            <person name="Gros-Balthazard M."/>
            <person name="Flowers J.M."/>
            <person name="Copetti D."/>
            <person name="Lemansour A."/>
            <person name="Lebrun M."/>
            <person name="Masmoudi K."/>
            <person name="Ferrand S."/>
            <person name="Dhar M.I."/>
            <person name="Fresquez Z.A."/>
            <person name="Rosas U."/>
            <person name="Zhang J."/>
            <person name="Talag J."/>
            <person name="Lee S."/>
            <person name="Kudrna D."/>
            <person name="Powell R.F."/>
            <person name="Leitch I.J."/>
            <person name="Krueger R.R."/>
            <person name="Wing R.A."/>
            <person name="Amiri K.M.A."/>
            <person name="Purugganan M.D."/>
        </authorList>
    </citation>
    <scope>NUCLEOTIDE SEQUENCE [LARGE SCALE GENOMIC DNA]</scope>
    <source>
        <strain evidence="11">cv. Khalas</strain>
    </source>
</reference>
<dbReference type="SMART" id="SM00389">
    <property type="entry name" value="HOX"/>
    <property type="match status" value="1"/>
</dbReference>
<feature type="region of interest" description="Disordered" evidence="9">
    <location>
        <begin position="211"/>
        <end position="258"/>
    </location>
</feature>
<dbReference type="GeneID" id="103720784"/>
<proteinExistence type="inferred from homology"/>
<dbReference type="SMART" id="SM00574">
    <property type="entry name" value="POX"/>
    <property type="match status" value="1"/>
</dbReference>
<name>A0A8B7CY35_PHODC</name>
<keyword evidence="5 8" id="KW-0371">Homeobox</keyword>
<sequence>MSPTSSASMSHGLHQGITTRQEHQMQHHIAQQSRRDKLRVQGFEATTLHPLDQIEDKRLDLGTFEHARTGNILSDMFNFPAAGLANQISGIDRLPPKPAAEFSSEWYGDKGVVMGGNFSSWGDTVADSATMQLLLMNMPSQEPHPRSTSFGNGSFSGGVVENQGLSLSLSSSLHQLEMGGTSLMRNTRFARAATELLEEVCGVWREQLKERRSRRQLSSSNPNPNPSFSGANGASSSRVGGSSSSPRNLPSLSPADKFEHQRKKAKLLSMLDEVDKRYNHYCNQMQMVANSFDSVMGFGAAAPYTVLAHRAMSRHFRCLKDAINKQLKQVCELLGEKEVGATSGISKGETPRLRLLEQNLRQRRPFQQIGIMDSEAWRPQRGLPERSVNILRAWLFEHFLHPYPSDVDKQQLARQAGLSRNQVSNWFINARVRLWKPMVEEMYQQEVKEDEEDVNEREEANHRRPLSPSHNNSPQGQGPEANATEGPGAGAGVHQSNDDTILMGIDAPTSAMDVCGTDMEPMDDLCGAAANAALGSGMRLGATGDVSLTLGLRHAGNLPERNWFYG</sequence>
<organism evidence="11 12">
    <name type="scientific">Phoenix dactylifera</name>
    <name type="common">Date palm</name>
    <dbReference type="NCBI Taxonomy" id="42345"/>
    <lineage>
        <taxon>Eukaryota</taxon>
        <taxon>Viridiplantae</taxon>
        <taxon>Streptophyta</taxon>
        <taxon>Embryophyta</taxon>
        <taxon>Tracheophyta</taxon>
        <taxon>Spermatophyta</taxon>
        <taxon>Magnoliopsida</taxon>
        <taxon>Liliopsida</taxon>
        <taxon>Arecaceae</taxon>
        <taxon>Coryphoideae</taxon>
        <taxon>Phoeniceae</taxon>
        <taxon>Phoenix</taxon>
    </lineage>
</organism>
<feature type="domain" description="Homeobox" evidence="10">
    <location>
        <begin position="374"/>
        <end position="437"/>
    </location>
</feature>
<evidence type="ECO:0000256" key="4">
    <source>
        <dbReference type="ARBA" id="ARBA00023125"/>
    </source>
</evidence>
<dbReference type="GO" id="GO:0006355">
    <property type="term" value="P:regulation of DNA-templated transcription"/>
    <property type="evidence" value="ECO:0007669"/>
    <property type="project" value="InterPro"/>
</dbReference>
<dbReference type="InterPro" id="IPR006563">
    <property type="entry name" value="POX_dom"/>
</dbReference>
<evidence type="ECO:0000256" key="2">
    <source>
        <dbReference type="ARBA" id="ARBA00006454"/>
    </source>
</evidence>
<dbReference type="Pfam" id="PF07526">
    <property type="entry name" value="POX"/>
    <property type="match status" value="1"/>
</dbReference>
<evidence type="ECO:0000256" key="3">
    <source>
        <dbReference type="ARBA" id="ARBA00023015"/>
    </source>
</evidence>
<evidence type="ECO:0000313" key="12">
    <source>
        <dbReference type="RefSeq" id="XP_008808897.1"/>
    </source>
</evidence>
<comment type="similarity">
    <text evidence="2">Belongs to the TALE/BELL homeobox family.</text>
</comment>
<dbReference type="AlphaFoldDB" id="A0A8B7CY35"/>
<evidence type="ECO:0000256" key="5">
    <source>
        <dbReference type="ARBA" id="ARBA00023155"/>
    </source>
</evidence>
<dbReference type="GO" id="GO:0005634">
    <property type="term" value="C:nucleus"/>
    <property type="evidence" value="ECO:0007669"/>
    <property type="project" value="UniProtKB-SubCell"/>
</dbReference>
<evidence type="ECO:0000259" key="10">
    <source>
        <dbReference type="PROSITE" id="PS50071"/>
    </source>
</evidence>
<feature type="compositionally biased region" description="Low complexity" evidence="9">
    <location>
        <begin position="216"/>
        <end position="254"/>
    </location>
</feature>
<keyword evidence="3" id="KW-0805">Transcription regulation</keyword>
<evidence type="ECO:0000256" key="7">
    <source>
        <dbReference type="ARBA" id="ARBA00023242"/>
    </source>
</evidence>
<dbReference type="Gene3D" id="1.10.10.60">
    <property type="entry name" value="Homeodomain-like"/>
    <property type="match status" value="1"/>
</dbReference>
<dbReference type="GO" id="GO:0003677">
    <property type="term" value="F:DNA binding"/>
    <property type="evidence" value="ECO:0007669"/>
    <property type="project" value="UniProtKB-UniRule"/>
</dbReference>
<evidence type="ECO:0000256" key="6">
    <source>
        <dbReference type="ARBA" id="ARBA00023163"/>
    </source>
</evidence>
<accession>A0A8B7CY35</accession>
<dbReference type="FunFam" id="1.10.10.60:FF:000083">
    <property type="entry name" value="BEL1-like homeodomain protein 4"/>
    <property type="match status" value="1"/>
</dbReference>
<dbReference type="PANTHER" id="PTHR11850">
    <property type="entry name" value="HOMEOBOX PROTEIN TRANSCRIPTION FACTORS"/>
    <property type="match status" value="1"/>
</dbReference>